<comment type="caution">
    <text evidence="5">The sequence shown here is derived from an EMBL/GenBank/DDBJ whole genome shotgun (WGS) entry which is preliminary data.</text>
</comment>
<keyword evidence="1" id="KW-0805">Transcription regulation</keyword>
<sequence length="335" mass="36004">MGWWRISADTLTGSRFVLSPLAETFASLRLLHAARAAHPGERAWLDAHLPAYRARLTADPVTALLVPSALGTVWIADFLTVTPRGDETFEEEVERVRGVPPATARAHLRVSLGGPLPTPLDRDDLGERAADLLTHVWEDAVRPYWSRRRRILQADVVARTARVGRGGWAAVLDALRPGTRWLGDSRLQVNAHELPPREISGAELLFVPVTPQRVGWVSWEGTRRYALVYPCAGALAGEAGREPVPAGLGALLGTARARVLMLLGSPMSTSHLVAVTGQGLGSVGRHLRVLLDAGLVERCGRAGRSVLYVRTAAGEVLAEAGRGGRAGRGRVTSRG</sequence>
<dbReference type="InterPro" id="IPR011991">
    <property type="entry name" value="ArsR-like_HTH"/>
</dbReference>
<dbReference type="InterPro" id="IPR036390">
    <property type="entry name" value="WH_DNA-bd_sf"/>
</dbReference>
<evidence type="ECO:0000256" key="2">
    <source>
        <dbReference type="ARBA" id="ARBA00023125"/>
    </source>
</evidence>
<dbReference type="SUPFAM" id="SSF46785">
    <property type="entry name" value="Winged helix' DNA-binding domain"/>
    <property type="match status" value="1"/>
</dbReference>
<dbReference type="EMBL" id="JBHVZQ010000007">
    <property type="protein sequence ID" value="MFF1273977.1"/>
    <property type="molecule type" value="Genomic_DNA"/>
</dbReference>
<keyword evidence="6" id="KW-1185">Reference proteome</keyword>
<name>A0ABW6Q4B1_9ACTN</name>
<accession>A0ABW6Q4B1</accession>
<evidence type="ECO:0000259" key="4">
    <source>
        <dbReference type="Pfam" id="PF01022"/>
    </source>
</evidence>
<evidence type="ECO:0000313" key="5">
    <source>
        <dbReference type="EMBL" id="MFF1273977.1"/>
    </source>
</evidence>
<dbReference type="PANTHER" id="PTHR43132">
    <property type="entry name" value="ARSENICAL RESISTANCE OPERON REPRESSOR ARSR-RELATED"/>
    <property type="match status" value="1"/>
</dbReference>
<proteinExistence type="predicted"/>
<dbReference type="PANTHER" id="PTHR43132:SF6">
    <property type="entry name" value="HTH-TYPE TRANSCRIPTIONAL REPRESSOR CZRA"/>
    <property type="match status" value="1"/>
</dbReference>
<evidence type="ECO:0000256" key="1">
    <source>
        <dbReference type="ARBA" id="ARBA00023015"/>
    </source>
</evidence>
<keyword evidence="3" id="KW-0804">Transcription</keyword>
<evidence type="ECO:0000313" key="6">
    <source>
        <dbReference type="Proteomes" id="UP001601627"/>
    </source>
</evidence>
<keyword evidence="2" id="KW-0238">DNA-binding</keyword>
<reference evidence="5 6" key="1">
    <citation type="submission" date="2024-09" db="EMBL/GenBank/DDBJ databases">
        <title>The Natural Products Discovery Center: Release of the First 8490 Sequenced Strains for Exploring Actinobacteria Biosynthetic Diversity.</title>
        <authorList>
            <person name="Kalkreuter E."/>
            <person name="Kautsar S.A."/>
            <person name="Yang D."/>
            <person name="Bader C.D."/>
            <person name="Teijaro C.N."/>
            <person name="Fluegel L."/>
            <person name="Davis C.M."/>
            <person name="Simpson J.R."/>
            <person name="Lauterbach L."/>
            <person name="Steele A.D."/>
            <person name="Gui C."/>
            <person name="Meng S."/>
            <person name="Li G."/>
            <person name="Viehrig K."/>
            <person name="Ye F."/>
            <person name="Su P."/>
            <person name="Kiefer A.F."/>
            <person name="Nichols A."/>
            <person name="Cepeda A.J."/>
            <person name="Yan W."/>
            <person name="Fan B."/>
            <person name="Jiang Y."/>
            <person name="Adhikari A."/>
            <person name="Zheng C.-J."/>
            <person name="Schuster L."/>
            <person name="Cowan T.M."/>
            <person name="Smanski M.J."/>
            <person name="Chevrette M.G."/>
            <person name="De Carvalho L.P.S."/>
            <person name="Shen B."/>
        </authorList>
    </citation>
    <scope>NUCLEOTIDE SEQUENCE [LARGE SCALE GENOMIC DNA]</scope>
    <source>
        <strain evidence="5 6">NPDC058328</strain>
    </source>
</reference>
<protein>
    <submittedName>
        <fullName evidence="5">ArsR/SmtB family transcription factor</fullName>
    </submittedName>
</protein>
<dbReference type="Gene3D" id="1.10.10.10">
    <property type="entry name" value="Winged helix-like DNA-binding domain superfamily/Winged helix DNA-binding domain"/>
    <property type="match status" value="1"/>
</dbReference>
<dbReference type="Proteomes" id="UP001601627">
    <property type="component" value="Unassembled WGS sequence"/>
</dbReference>
<organism evidence="5 6">
    <name type="scientific">Streptomyces marokkonensis</name>
    <dbReference type="NCBI Taxonomy" id="324855"/>
    <lineage>
        <taxon>Bacteria</taxon>
        <taxon>Bacillati</taxon>
        <taxon>Actinomycetota</taxon>
        <taxon>Actinomycetes</taxon>
        <taxon>Kitasatosporales</taxon>
        <taxon>Streptomycetaceae</taxon>
        <taxon>Streptomyces</taxon>
    </lineage>
</organism>
<feature type="domain" description="HTH arsR-type" evidence="4">
    <location>
        <begin position="260"/>
        <end position="297"/>
    </location>
</feature>
<evidence type="ECO:0000256" key="3">
    <source>
        <dbReference type="ARBA" id="ARBA00023163"/>
    </source>
</evidence>
<gene>
    <name evidence="5" type="ORF">ACFVZC_11305</name>
</gene>
<dbReference type="CDD" id="cd00090">
    <property type="entry name" value="HTH_ARSR"/>
    <property type="match status" value="1"/>
</dbReference>
<dbReference type="RefSeq" id="WP_388234279.1">
    <property type="nucleotide sequence ID" value="NZ_JBHVZQ010000007.1"/>
</dbReference>
<dbReference type="Pfam" id="PF01022">
    <property type="entry name" value="HTH_5"/>
    <property type="match status" value="1"/>
</dbReference>
<dbReference type="InterPro" id="IPR051011">
    <property type="entry name" value="Metal_resp_trans_reg"/>
</dbReference>
<dbReference type="InterPro" id="IPR036388">
    <property type="entry name" value="WH-like_DNA-bd_sf"/>
</dbReference>
<dbReference type="InterPro" id="IPR001845">
    <property type="entry name" value="HTH_ArsR_DNA-bd_dom"/>
</dbReference>